<dbReference type="AlphaFoldDB" id="A0A3M0MIG6"/>
<sequence length="295" mass="32314">MPASLRCRGAAYRGGFSFGICELTYLERLTARDCLVIAHRGIWQDAPENSLAAIEQAIRDGHDVVEIDIRRTRDGVLVLMHDETLLRTSGIALAVDELVKSDLTHLPLLKRPDLPSTETVPSLGDALSLCRGRILVHLDAKDRSALPDIIACATDLGMAEQVDIWGDLRSDRDLAWFREMVPPGMTKIARIWLDASDVHAQLNRLFALAPPICELRFSSLEQVAMFAPQARRAGIALMVNTLDTVACAGFGDGAAMLDPEAVWGRLLDAGVGLIQTDEAAALQHFLTIRQTRDKS</sequence>
<dbReference type="InterPro" id="IPR030395">
    <property type="entry name" value="GP_PDE_dom"/>
</dbReference>
<organism evidence="2 3">
    <name type="scientific">Paracoccus alkanivorans</name>
    <dbReference type="NCBI Taxonomy" id="2116655"/>
    <lineage>
        <taxon>Bacteria</taxon>
        <taxon>Pseudomonadati</taxon>
        <taxon>Pseudomonadota</taxon>
        <taxon>Alphaproteobacteria</taxon>
        <taxon>Rhodobacterales</taxon>
        <taxon>Paracoccaceae</taxon>
        <taxon>Paracoccus</taxon>
    </lineage>
</organism>
<dbReference type="SUPFAM" id="SSF51695">
    <property type="entry name" value="PLC-like phosphodiesterases"/>
    <property type="match status" value="1"/>
</dbReference>
<dbReference type="PANTHER" id="PTHR46320">
    <property type="entry name" value="GLYCEROPHOSPHODIESTER PHOSPHODIESTERASE 1"/>
    <property type="match status" value="1"/>
</dbReference>
<dbReference type="InterPro" id="IPR017946">
    <property type="entry name" value="PLC-like_Pdiesterase_TIM-brl"/>
</dbReference>
<dbReference type="InterPro" id="IPR032160">
    <property type="entry name" value="DUF4996"/>
</dbReference>
<dbReference type="GO" id="GO:0008889">
    <property type="term" value="F:glycerophosphodiester phosphodiesterase activity"/>
    <property type="evidence" value="ECO:0007669"/>
    <property type="project" value="TreeGrafter"/>
</dbReference>
<evidence type="ECO:0000313" key="3">
    <source>
        <dbReference type="Proteomes" id="UP000273516"/>
    </source>
</evidence>
<gene>
    <name evidence="2" type="ORF">C9E81_00135</name>
</gene>
<protein>
    <submittedName>
        <fullName evidence="2">Glycerophosphodiester phosphodiesterase</fullName>
    </submittedName>
</protein>
<dbReference type="GO" id="GO:0006580">
    <property type="term" value="P:ethanolamine metabolic process"/>
    <property type="evidence" value="ECO:0007669"/>
    <property type="project" value="TreeGrafter"/>
</dbReference>
<dbReference type="Gene3D" id="3.20.20.190">
    <property type="entry name" value="Phosphatidylinositol (PI) phosphodiesterase"/>
    <property type="match status" value="1"/>
</dbReference>
<dbReference type="Pfam" id="PF16387">
    <property type="entry name" value="DUF4996"/>
    <property type="match status" value="1"/>
</dbReference>
<dbReference type="EMBL" id="QOKZ01000001">
    <property type="protein sequence ID" value="RMC37215.1"/>
    <property type="molecule type" value="Genomic_DNA"/>
</dbReference>
<proteinExistence type="predicted"/>
<feature type="domain" description="GP-PDE" evidence="1">
    <location>
        <begin position="34"/>
        <end position="286"/>
    </location>
</feature>
<comment type="caution">
    <text evidence="2">The sequence shown here is derived from an EMBL/GenBank/DDBJ whole genome shotgun (WGS) entry which is preliminary data.</text>
</comment>
<dbReference type="PROSITE" id="PS51704">
    <property type="entry name" value="GP_PDE"/>
    <property type="match status" value="1"/>
</dbReference>
<dbReference type="Pfam" id="PF03009">
    <property type="entry name" value="GDPD"/>
    <property type="match status" value="1"/>
</dbReference>
<dbReference type="GO" id="GO:0070291">
    <property type="term" value="P:N-acylethanolamine metabolic process"/>
    <property type="evidence" value="ECO:0007669"/>
    <property type="project" value="TreeGrafter"/>
</dbReference>
<dbReference type="GO" id="GO:0005886">
    <property type="term" value="C:plasma membrane"/>
    <property type="evidence" value="ECO:0007669"/>
    <property type="project" value="TreeGrafter"/>
</dbReference>
<reference evidence="2 3" key="1">
    <citation type="submission" date="2018-07" db="EMBL/GenBank/DDBJ databases">
        <authorList>
            <person name="Zhang Y."/>
            <person name="Wang L."/>
            <person name="Ma S."/>
        </authorList>
    </citation>
    <scope>NUCLEOTIDE SEQUENCE [LARGE SCALE GENOMIC DNA]</scope>
    <source>
        <strain evidence="2 3">4-2</strain>
    </source>
</reference>
<accession>A0A3M0MIG6</accession>
<keyword evidence="3" id="KW-1185">Reference proteome</keyword>
<evidence type="ECO:0000313" key="2">
    <source>
        <dbReference type="EMBL" id="RMC37215.1"/>
    </source>
</evidence>
<evidence type="ECO:0000259" key="1">
    <source>
        <dbReference type="PROSITE" id="PS51704"/>
    </source>
</evidence>
<dbReference type="GO" id="GO:0006644">
    <property type="term" value="P:phospholipid metabolic process"/>
    <property type="evidence" value="ECO:0007669"/>
    <property type="project" value="TreeGrafter"/>
</dbReference>
<dbReference type="OrthoDB" id="1854250at2"/>
<dbReference type="CDD" id="cd08566">
    <property type="entry name" value="GDPD_AtGDE_like"/>
    <property type="match status" value="1"/>
</dbReference>
<dbReference type="PANTHER" id="PTHR46320:SF1">
    <property type="entry name" value="GLYCEROPHOSPHODIESTER PHOSPHODIESTERASE 1"/>
    <property type="match status" value="1"/>
</dbReference>
<name>A0A3M0MIG6_9RHOB</name>
<dbReference type="Proteomes" id="UP000273516">
    <property type="component" value="Unassembled WGS sequence"/>
</dbReference>